<dbReference type="InterPro" id="IPR044816">
    <property type="entry name" value="BURP"/>
</dbReference>
<name>A0ABQ9KHB4_HEVBR</name>
<keyword evidence="3" id="KW-1185">Reference proteome</keyword>
<proteinExistence type="predicted"/>
<dbReference type="Pfam" id="PF03181">
    <property type="entry name" value="BURP"/>
    <property type="match status" value="1"/>
</dbReference>
<organism evidence="2 3">
    <name type="scientific">Hevea brasiliensis</name>
    <name type="common">Para rubber tree</name>
    <name type="synonym">Siphonia brasiliensis</name>
    <dbReference type="NCBI Taxonomy" id="3981"/>
    <lineage>
        <taxon>Eukaryota</taxon>
        <taxon>Viridiplantae</taxon>
        <taxon>Streptophyta</taxon>
        <taxon>Embryophyta</taxon>
        <taxon>Tracheophyta</taxon>
        <taxon>Spermatophyta</taxon>
        <taxon>Magnoliopsida</taxon>
        <taxon>eudicotyledons</taxon>
        <taxon>Gunneridae</taxon>
        <taxon>Pentapetalae</taxon>
        <taxon>rosids</taxon>
        <taxon>fabids</taxon>
        <taxon>Malpighiales</taxon>
        <taxon>Euphorbiaceae</taxon>
        <taxon>Crotonoideae</taxon>
        <taxon>Micrandreae</taxon>
        <taxon>Hevea</taxon>
    </lineage>
</organism>
<dbReference type="EMBL" id="JARPOI010000017">
    <property type="protein sequence ID" value="KAJ9139751.1"/>
    <property type="molecule type" value="Genomic_DNA"/>
</dbReference>
<sequence>MTGTDASLPAEVHWNSVLSNTPLPKALQDLLHPVKFLPRKVADLIPFSSEKLAEIFTRFSVKADSVEAKTMKETIDECEATKIPGEDKYCATSLESLVDFSVAKLGKNVSVFTNEVEEESKEQEFTILCHKERYVYAVFYCHKINATKVYMVPLIGTDGSKAKALVICHMNTSAWSPQHPAFQLLKVKPGSPVCHFLNDDALVWVST</sequence>
<protein>
    <recommendedName>
        <fullName evidence="1">BURP domain-containing protein</fullName>
    </recommendedName>
</protein>
<dbReference type="SMART" id="SM01045">
    <property type="entry name" value="BURP"/>
    <property type="match status" value="1"/>
</dbReference>
<dbReference type="Proteomes" id="UP001174677">
    <property type="component" value="Chromosome 17"/>
</dbReference>
<evidence type="ECO:0000313" key="3">
    <source>
        <dbReference type="Proteomes" id="UP001174677"/>
    </source>
</evidence>
<evidence type="ECO:0000313" key="2">
    <source>
        <dbReference type="EMBL" id="KAJ9139751.1"/>
    </source>
</evidence>
<feature type="domain" description="BURP" evidence="1">
    <location>
        <begin position="11"/>
        <end position="207"/>
    </location>
</feature>
<dbReference type="InterPro" id="IPR004873">
    <property type="entry name" value="BURP_dom"/>
</dbReference>
<dbReference type="PANTHER" id="PTHR31236:SF28">
    <property type="entry name" value="BURP DOMAIN-CONTAINING PROTEIN"/>
    <property type="match status" value="1"/>
</dbReference>
<reference evidence="2" key="1">
    <citation type="journal article" date="2023" name="Plant Biotechnol. J.">
        <title>Chromosome-level wild Hevea brasiliensis genome provides new tools for genomic-assisted breeding and valuable loci to elevate rubber yield.</title>
        <authorList>
            <person name="Cheng H."/>
            <person name="Song X."/>
            <person name="Hu Y."/>
            <person name="Wu T."/>
            <person name="Yang Q."/>
            <person name="An Z."/>
            <person name="Feng S."/>
            <person name="Deng Z."/>
            <person name="Wu W."/>
            <person name="Zeng X."/>
            <person name="Tu M."/>
            <person name="Wang X."/>
            <person name="Huang H."/>
        </authorList>
    </citation>
    <scope>NUCLEOTIDE SEQUENCE</scope>
    <source>
        <strain evidence="2">MT/VB/25A 57/8</strain>
    </source>
</reference>
<gene>
    <name evidence="2" type="ORF">P3X46_030455</name>
</gene>
<accession>A0ABQ9KHB4</accession>
<comment type="caution">
    <text evidence="2">The sequence shown here is derived from an EMBL/GenBank/DDBJ whole genome shotgun (WGS) entry which is preliminary data.</text>
</comment>
<evidence type="ECO:0000259" key="1">
    <source>
        <dbReference type="PROSITE" id="PS51277"/>
    </source>
</evidence>
<dbReference type="PANTHER" id="PTHR31236">
    <property type="entry name" value="BURP DOMAIN PROTEIN USPL1-LIKE"/>
    <property type="match status" value="1"/>
</dbReference>
<dbReference type="PROSITE" id="PS51277">
    <property type="entry name" value="BURP"/>
    <property type="match status" value="1"/>
</dbReference>